<dbReference type="InterPro" id="IPR005939">
    <property type="entry name" value="BLH_phosphatase-like"/>
</dbReference>
<evidence type="ECO:0000313" key="2">
    <source>
        <dbReference type="EMBL" id="QNX07486.1"/>
    </source>
</evidence>
<protein>
    <submittedName>
        <fullName evidence="2">TIGR01244 family phosphatase</fullName>
    </submittedName>
</protein>
<dbReference type="NCBIfam" id="TIGR01244">
    <property type="entry name" value="TIGR01244 family sulfur transferase"/>
    <property type="match status" value="1"/>
</dbReference>
<dbReference type="SUPFAM" id="SSF52799">
    <property type="entry name" value="(Phosphotyrosine protein) phosphatases II"/>
    <property type="match status" value="1"/>
</dbReference>
<reference evidence="3" key="1">
    <citation type="submission" date="2020-09" db="EMBL/GenBank/DDBJ databases">
        <title>Clinical and molecular characterization of Acinetobacter seifertii in Taiwan.</title>
        <authorList>
            <person name="Li L.-H."/>
            <person name="Yang Y.-S."/>
            <person name="Sun J.-R."/>
            <person name="Huang T.-W."/>
            <person name="Huang W.-C."/>
            <person name="Wang Y.-C."/>
            <person name="Kuo T.-H."/>
            <person name="Kuo S.-C."/>
            <person name="Chen T.-L."/>
        </authorList>
    </citation>
    <scope>NUCLEOTIDE SEQUENCE [LARGE SCALE GENOMIC DNA]</scope>
    <source>
        <strain evidence="3">AS72</strain>
    </source>
</reference>
<dbReference type="Gene3D" id="3.90.190.10">
    <property type="entry name" value="Protein tyrosine phosphatase superfamily"/>
    <property type="match status" value="1"/>
</dbReference>
<evidence type="ECO:0000313" key="3">
    <source>
        <dbReference type="Proteomes" id="UP000516745"/>
    </source>
</evidence>
<name>A0A7H2PXA3_9GAMM</name>
<dbReference type="CDD" id="cd14503">
    <property type="entry name" value="PTP-bact"/>
    <property type="match status" value="1"/>
</dbReference>
<dbReference type="Proteomes" id="UP000516745">
    <property type="component" value="Chromosome"/>
</dbReference>
<organism evidence="2 3">
    <name type="scientific">Acinetobacter seifertii</name>
    <dbReference type="NCBI Taxonomy" id="1530123"/>
    <lineage>
        <taxon>Bacteria</taxon>
        <taxon>Pseudomonadati</taxon>
        <taxon>Pseudomonadota</taxon>
        <taxon>Gammaproteobacteria</taxon>
        <taxon>Moraxellales</taxon>
        <taxon>Moraxellaceae</taxon>
        <taxon>Acinetobacter</taxon>
        <taxon>Acinetobacter calcoaceticus/baumannii complex</taxon>
    </lineage>
</organism>
<reference evidence="2 3" key="2">
    <citation type="submission" date="2020-09" db="EMBL/GenBank/DDBJ databases">
        <authorList>
            <person name="Chen F.-J."/>
            <person name="Lee Y.-T."/>
        </authorList>
    </citation>
    <scope>NUCLEOTIDE SEQUENCE [LARGE SCALE GENOMIC DNA]</scope>
    <source>
        <strain evidence="2 3">AS72</strain>
    </source>
</reference>
<proteinExistence type="predicted"/>
<feature type="domain" description="Beta-lactamase hydrolase-like protein phosphatase-like" evidence="1">
    <location>
        <begin position="4"/>
        <end position="108"/>
    </location>
</feature>
<dbReference type="AlphaFoldDB" id="A0A7H2PXA3"/>
<dbReference type="EMBL" id="CP061565">
    <property type="protein sequence ID" value="QNX07486.1"/>
    <property type="molecule type" value="Genomic_DNA"/>
</dbReference>
<dbReference type="Pfam" id="PF04273">
    <property type="entry name" value="BLH_phosphatase"/>
    <property type="match status" value="1"/>
</dbReference>
<gene>
    <name evidence="2" type="ORF">IC795_09555</name>
</gene>
<sequence>MEIKRVNQEFYVAAQITADDVVKIADQGVKTLICNRPDGEGADQPNVIEIEEAAQRHGLKVIYQPVSSGKITDQQVAEFKQLYQNAQKPVLAYCRSGMRAISLWALAEVAPKDAALLVESGNKLGFNLKGLVPRILKRDHEPSSVPCYSVVIVGARRSWNFCSIEFTVS</sequence>
<accession>A0A7H2PXA3</accession>
<dbReference type="GO" id="GO:0016787">
    <property type="term" value="F:hydrolase activity"/>
    <property type="evidence" value="ECO:0007669"/>
    <property type="project" value="InterPro"/>
</dbReference>
<dbReference type="InterPro" id="IPR029021">
    <property type="entry name" value="Prot-tyrosine_phosphatase-like"/>
</dbReference>
<evidence type="ECO:0000259" key="1">
    <source>
        <dbReference type="Pfam" id="PF04273"/>
    </source>
</evidence>